<evidence type="ECO:0000313" key="2">
    <source>
        <dbReference type="EMBL" id="VDM23947.1"/>
    </source>
</evidence>
<proteinExistence type="predicted"/>
<keyword evidence="1" id="KW-0812">Transmembrane</keyword>
<organism evidence="4">
    <name type="scientific">Hydatigena taeniaeformis</name>
    <name type="common">Feline tapeworm</name>
    <name type="synonym">Taenia taeniaeformis</name>
    <dbReference type="NCBI Taxonomy" id="6205"/>
    <lineage>
        <taxon>Eukaryota</taxon>
        <taxon>Metazoa</taxon>
        <taxon>Spiralia</taxon>
        <taxon>Lophotrochozoa</taxon>
        <taxon>Platyhelminthes</taxon>
        <taxon>Cestoda</taxon>
        <taxon>Eucestoda</taxon>
        <taxon>Cyclophyllidea</taxon>
        <taxon>Taeniidae</taxon>
        <taxon>Hydatigera</taxon>
    </lineage>
</organism>
<dbReference type="AlphaFoldDB" id="A0A0R3WTC3"/>
<feature type="transmembrane region" description="Helical" evidence="1">
    <location>
        <begin position="20"/>
        <end position="48"/>
    </location>
</feature>
<evidence type="ECO:0000313" key="4">
    <source>
        <dbReference type="WBParaSite" id="TTAC_0000401301-mRNA-1"/>
    </source>
</evidence>
<reference evidence="4" key="1">
    <citation type="submission" date="2017-02" db="UniProtKB">
        <authorList>
            <consortium name="WormBaseParasite"/>
        </authorList>
    </citation>
    <scope>IDENTIFICATION</scope>
</reference>
<keyword evidence="1" id="KW-1133">Transmembrane helix</keyword>
<reference evidence="2 3" key="2">
    <citation type="submission" date="2018-11" db="EMBL/GenBank/DDBJ databases">
        <authorList>
            <consortium name="Pathogen Informatics"/>
        </authorList>
    </citation>
    <scope>NUCLEOTIDE SEQUENCE [LARGE SCALE GENOMIC DNA]</scope>
</reference>
<accession>A0A0R3WTC3</accession>
<name>A0A0R3WTC3_HYDTA</name>
<evidence type="ECO:0000313" key="3">
    <source>
        <dbReference type="Proteomes" id="UP000274429"/>
    </source>
</evidence>
<dbReference type="WBParaSite" id="TTAC_0000401301-mRNA-1">
    <property type="protein sequence ID" value="TTAC_0000401301-mRNA-1"/>
    <property type="gene ID" value="TTAC_0000401301"/>
</dbReference>
<dbReference type="EMBL" id="UYWX01003448">
    <property type="protein sequence ID" value="VDM23947.1"/>
    <property type="molecule type" value="Genomic_DNA"/>
</dbReference>
<keyword evidence="3" id="KW-1185">Reference proteome</keyword>
<dbReference type="Proteomes" id="UP000274429">
    <property type="component" value="Unassembled WGS sequence"/>
</dbReference>
<evidence type="ECO:0000256" key="1">
    <source>
        <dbReference type="SAM" id="Phobius"/>
    </source>
</evidence>
<keyword evidence="1" id="KW-0472">Membrane</keyword>
<gene>
    <name evidence="2" type="ORF">TTAC_LOCUS3998</name>
</gene>
<sequence length="91" mass="10123">MNALVVKVVAMKLTKRRNAINFVAGFSGDLLFLPFLHLCLSPLIYLFFRIYIRIYSLVAATLPQHTGGVAILPGTSSMTLMELRKLVIGEQ</sequence>
<protein>
    <submittedName>
        <fullName evidence="4">G-protein coupled receptors family 1 profile domain-containing protein</fullName>
    </submittedName>
</protein>